<dbReference type="EMBL" id="AEIG01000098">
    <property type="protein sequence ID" value="EGG28517.1"/>
    <property type="molecule type" value="Genomic_DNA"/>
</dbReference>
<reference evidence="1 2" key="1">
    <citation type="journal article" date="2011" name="J. Bacteriol.">
        <title>Genome sequence of strain IMCC3088, a proteorhodopsin-containing marine bacterium belonging to the OM60/NOR5 clade.</title>
        <authorList>
            <person name="Jang Y."/>
            <person name="Oh H.M."/>
            <person name="Kang I."/>
            <person name="Lee K."/>
            <person name="Yang S.J."/>
            <person name="Cho J.C."/>
        </authorList>
    </citation>
    <scope>NUCLEOTIDE SEQUENCE [LARGE SCALE GENOMIC DNA]</scope>
    <source>
        <strain evidence="1 2">IMCC3088</strain>
    </source>
</reference>
<name>F3L570_9GAMM</name>
<proteinExistence type="predicted"/>
<accession>F3L570</accession>
<dbReference type="Proteomes" id="UP000005615">
    <property type="component" value="Unassembled WGS sequence"/>
</dbReference>
<evidence type="ECO:0000313" key="1">
    <source>
        <dbReference type="EMBL" id="EGG28517.1"/>
    </source>
</evidence>
<organism evidence="1 2">
    <name type="scientific">Aequoribacter fuscus</name>
    <dbReference type="NCBI Taxonomy" id="2518989"/>
    <lineage>
        <taxon>Bacteria</taxon>
        <taxon>Pseudomonadati</taxon>
        <taxon>Pseudomonadota</taxon>
        <taxon>Gammaproteobacteria</taxon>
        <taxon>Cellvibrionales</taxon>
        <taxon>Halieaceae</taxon>
        <taxon>Aequoribacter</taxon>
    </lineage>
</organism>
<protein>
    <submittedName>
        <fullName evidence="1">Uncharacterized protein</fullName>
    </submittedName>
</protein>
<comment type="caution">
    <text evidence="1">The sequence shown here is derived from an EMBL/GenBank/DDBJ whole genome shotgun (WGS) entry which is preliminary data.</text>
</comment>
<evidence type="ECO:0000313" key="2">
    <source>
        <dbReference type="Proteomes" id="UP000005615"/>
    </source>
</evidence>
<dbReference type="AlphaFoldDB" id="F3L570"/>
<gene>
    <name evidence="1" type="ORF">IMCC3088_1</name>
</gene>
<sequence length="100" mass="11517">MQTIQQIQSLLELAAEQGESQQADMGDVVTFETEQAQDEEASMSDQELVMLETIEADRLLSDPEALKRWRARVESSPQRFLANRFRQEWLEQQGEDTAND</sequence>
<dbReference type="STRING" id="2518989.IMCC3088_1"/>
<keyword evidence="2" id="KW-1185">Reference proteome</keyword>